<protein>
    <submittedName>
        <fullName evidence="3">Uncharacterized protein</fullName>
    </submittedName>
</protein>
<dbReference type="Proteomes" id="UP000570595">
    <property type="component" value="Unassembled WGS sequence"/>
</dbReference>
<dbReference type="EMBL" id="JABAHT010000187">
    <property type="protein sequence ID" value="KAF4661797.1"/>
    <property type="molecule type" value="Genomic_DNA"/>
</dbReference>
<feature type="region of interest" description="Disordered" evidence="1">
    <location>
        <begin position="324"/>
        <end position="353"/>
    </location>
</feature>
<organism evidence="3 4">
    <name type="scientific">Perkinsus olseni</name>
    <name type="common">Perkinsus atlanticus</name>
    <dbReference type="NCBI Taxonomy" id="32597"/>
    <lineage>
        <taxon>Eukaryota</taxon>
        <taxon>Sar</taxon>
        <taxon>Alveolata</taxon>
        <taxon>Perkinsozoa</taxon>
        <taxon>Perkinsea</taxon>
        <taxon>Perkinsida</taxon>
        <taxon>Perkinsidae</taxon>
        <taxon>Perkinsus</taxon>
    </lineage>
</organism>
<evidence type="ECO:0000313" key="3">
    <source>
        <dbReference type="EMBL" id="KAF4661797.1"/>
    </source>
</evidence>
<keyword evidence="2" id="KW-0812">Transmembrane</keyword>
<feature type="compositionally biased region" description="Basic and acidic residues" evidence="1">
    <location>
        <begin position="552"/>
        <end position="572"/>
    </location>
</feature>
<reference evidence="3 4" key="1">
    <citation type="submission" date="2020-04" db="EMBL/GenBank/DDBJ databases">
        <title>Perkinsus olseni comparative genomics.</title>
        <authorList>
            <person name="Bogema D.R."/>
        </authorList>
    </citation>
    <scope>NUCLEOTIDE SEQUENCE [LARGE SCALE GENOMIC DNA]</scope>
    <source>
        <strain evidence="3">ATCC PRA-179</strain>
    </source>
</reference>
<sequence length="1146" mass="125571">MSSFADSPRSALEVAADATTDENDKENKTVDVMAAVHKLFARMERQIEISKPANTIHYIVDMLCRYYPEHLHGFASIWSMDPDVQREKIDVVNFFRVNKMSAQIAAHFINAGYDTVETLESLTPGDLQDIEAFNDAKWLPGHKVRLVQLFSDIQDRVRQYKSDCTALIAPYMPRPPPTVASVALPTPRVISTPAAPSSGLATSTQLLSSSFYGGCSSALHPPQTARYISATAGPPSYVMSPGQATRTTRVVTSSNFLPYSARGSRMSTVVSSSTGAWANTSRDISTTIIRSGPGTPVRSLLLRQDEWTSGVMFDGDTGRIIASTAPLPGEADTSATTSLGSTPSEAPSNSTPLDYSRLAANVKGMIKAYSPADKGQAALSDGVDWLGIHFDVHAFYPPLLYGRQSLSEEGDDISPEMESTVGVAACNGLRNDVPIILVITSIEGLVPFRLLAFHTHQPLATELIEMLDRAWQLSVTCPTGQKRSEAHEAFLTVVSLAVRSVVNFNCYYRVESSGDGRALIPTRADYFSATGGSSQNTARHHRQYSSSSSEDGTLKKSGRESRSTRRRAKDEVENWMAFDEKEEDAKGSSIRRNHTQSENDGIPANSAVEDRRRSVPSRTREDAYAYQVKGEEALEGRPGLEPRSHSESPTTADGEVVVKVSDLVWIRGLLDAQRAALEASRATNTILADGIRAVLAPYMKGDRRNMPVDSGTPDSPVSACKLVRALRKHMTNSNLKSLKEAEHHKSAAARKKFLVFSFTCLQLLLVIIILVIAVSTSRMQATYITPILLIITLLSHPECTATGPDRKQRKSQFLPLSEADLPSGTYRAITGSNDRICDTLPDLTRFDMIVEGSSEGQTAQLNASCCGSPVSMDTGHPLGRYEQARELFRIGPKLFLQQECFRFVKSQIESGLDEFQIRFAALFGLRRSSNPLSDLVMCKDGLEDEITVCYKPTRGGYKLSLTACTHHFTLAKDTSTPEGFEAPSSVEASEETKQRRKRKTNNPTTTEPKQQKMIIVDSEYAAAVPSSGAITDGSYVVEEADFTAQVIIVTDADRKQRHGAFQIFGEKDILVPALEWVKDGRGCLQSWPLSLEEPLPILKKRFGRVAFSVSPDSIVICPKDVNKLELTLSDEDAGLNHSFILTKQPQ</sequence>
<feature type="transmembrane region" description="Helical" evidence="2">
    <location>
        <begin position="753"/>
        <end position="774"/>
    </location>
</feature>
<evidence type="ECO:0000313" key="4">
    <source>
        <dbReference type="Proteomes" id="UP000570595"/>
    </source>
</evidence>
<dbReference type="AlphaFoldDB" id="A0A7J6LRD2"/>
<accession>A0A7J6LRD2</accession>
<feature type="region of interest" description="Disordered" evidence="1">
    <location>
        <begin position="975"/>
        <end position="1009"/>
    </location>
</feature>
<keyword evidence="2" id="KW-1133">Transmembrane helix</keyword>
<feature type="compositionally biased region" description="Polar residues" evidence="1">
    <location>
        <begin position="333"/>
        <end position="353"/>
    </location>
</feature>
<comment type="caution">
    <text evidence="3">The sequence shown here is derived from an EMBL/GenBank/DDBJ whole genome shotgun (WGS) entry which is preliminary data.</text>
</comment>
<name>A0A7J6LRD2_PEROL</name>
<dbReference type="OrthoDB" id="445338at2759"/>
<feature type="region of interest" description="Disordered" evidence="1">
    <location>
        <begin position="530"/>
        <end position="653"/>
    </location>
</feature>
<keyword evidence="2" id="KW-0472">Membrane</keyword>
<gene>
    <name evidence="3" type="ORF">FOZ61_002940</name>
</gene>
<evidence type="ECO:0000256" key="1">
    <source>
        <dbReference type="SAM" id="MobiDB-lite"/>
    </source>
</evidence>
<proteinExistence type="predicted"/>
<feature type="compositionally biased region" description="Basic and acidic residues" evidence="1">
    <location>
        <begin position="608"/>
        <end position="646"/>
    </location>
</feature>
<evidence type="ECO:0000256" key="2">
    <source>
        <dbReference type="SAM" id="Phobius"/>
    </source>
</evidence>